<dbReference type="Pfam" id="PF02847">
    <property type="entry name" value="MA3"/>
    <property type="match status" value="1"/>
</dbReference>
<reference evidence="6" key="1">
    <citation type="submission" date="2015-04" db="EMBL/GenBank/DDBJ databases">
        <title>The genome sequence of the plant pathogenic Rhizarian Plasmodiophora brassicae reveals insights in its biotrophic life cycle and the origin of chitin synthesis.</title>
        <authorList>
            <person name="Schwelm A."/>
            <person name="Fogelqvist J."/>
            <person name="Knaust A."/>
            <person name="Julke S."/>
            <person name="Lilja T."/>
            <person name="Dhandapani V."/>
            <person name="Bonilla-Rosso G."/>
            <person name="Karlsson M."/>
            <person name="Shevchenko A."/>
            <person name="Choi S.R."/>
            <person name="Kim H.G."/>
            <person name="Park J.Y."/>
            <person name="Lim Y.P."/>
            <person name="Ludwig-Muller J."/>
            <person name="Dixelius C."/>
        </authorList>
    </citation>
    <scope>NUCLEOTIDE SEQUENCE</scope>
    <source>
        <tissue evidence="6">Potato root galls</tissue>
    </source>
</reference>
<dbReference type="Pfam" id="PF02854">
    <property type="entry name" value="MIF4G"/>
    <property type="match status" value="1"/>
</dbReference>
<sequence length="728" mass="81145">RLSGSDKYLSDPMKFKNNGRRRHKPNMTVLLPESLKEEIANCSGNSGASGADSGLVIQGGGKRVRSRKEIRKLERLKKKQKRVQQKKPTAMDGDKPAKVLGKTAQEKGQMAPSTAPVKPKKTKLRRSSDRDDIDLEIAMLEEKLGGKSDKLMDELREDGLLELFDAADGLREQSEDDQQEQAEPITGVQDPDLIEEIRRKTEVRKRKQVHLYGDADQDRDNGDDGDAVYVPPGLRQTQQEIHVKQGLMRTVVGLLNRLSETNLEPICNSIKVLFEGHPRGLLCEIISQAILDMCLKFQSIVNPLAISLAALVSCLNSQLGLEIGASFCERLAGSFQRCYSGSDQGALLNLVKFLANLYSFQTVNCCLIYDLIRVFIGSFTPLDIELLLALLSSSGQQLRRDDPAALKEIILLIQNKTAVPTTDCPQSRIDFMLDMIYDLKNNKQRLTQTMTGHMESTRNWLRQVNPGAVQHQLRVTWSDLVNCDKSGRWWLTGSAWKGGSTFIPGGQSTHDRVQAVINGGTDLLSLSRARAMNTDTRRAVFCIVQSSDDFLEAFEKLIRLGLHAPQDRDITGVILDCCSHEPAWNPYYAHLSTKLCSFHRSFKYTFQLGFLDTIKTIAKSKPRAISNLAHLLAHLVSEFAISLSHLKSVELVSLDSSSVLFFMVFFKCLLGQSEKVLGAIFQRIAGTPGLQPLRDSIAVFIHRHLSGQGLQEQISLAESCMERDIDAI</sequence>
<feature type="region of interest" description="Disordered" evidence="4">
    <location>
        <begin position="171"/>
        <end position="192"/>
    </location>
</feature>
<feature type="non-terminal residue" evidence="6">
    <location>
        <position position="728"/>
    </location>
</feature>
<dbReference type="Gene3D" id="1.25.40.180">
    <property type="match status" value="1"/>
</dbReference>
<feature type="region of interest" description="Disordered" evidence="4">
    <location>
        <begin position="1"/>
        <end position="25"/>
    </location>
</feature>
<dbReference type="SMART" id="SM00544">
    <property type="entry name" value="MA3"/>
    <property type="match status" value="1"/>
</dbReference>
<dbReference type="SMART" id="SM00543">
    <property type="entry name" value="MIF4G"/>
    <property type="match status" value="1"/>
</dbReference>
<evidence type="ECO:0000259" key="5">
    <source>
        <dbReference type="PROSITE" id="PS51366"/>
    </source>
</evidence>
<comment type="subcellular location">
    <subcellularLocation>
        <location evidence="1">Nucleus</location>
        <location evidence="1">Nucleolus</location>
    </subcellularLocation>
</comment>
<evidence type="ECO:0000256" key="3">
    <source>
        <dbReference type="ARBA" id="ARBA00023242"/>
    </source>
</evidence>
<evidence type="ECO:0000313" key="6">
    <source>
        <dbReference type="EMBL" id="CRZ06388.1"/>
    </source>
</evidence>
<dbReference type="AlphaFoldDB" id="A0A0H5QWP0"/>
<dbReference type="GO" id="GO:0005730">
    <property type="term" value="C:nucleolus"/>
    <property type="evidence" value="ECO:0007669"/>
    <property type="project" value="UniProtKB-SubCell"/>
</dbReference>
<dbReference type="InterPro" id="IPR003891">
    <property type="entry name" value="Initiation_fac_eIF4g_MI"/>
</dbReference>
<dbReference type="GO" id="GO:0003723">
    <property type="term" value="F:RNA binding"/>
    <property type="evidence" value="ECO:0007669"/>
    <property type="project" value="InterPro"/>
</dbReference>
<proteinExistence type="inferred from homology"/>
<evidence type="ECO:0000256" key="4">
    <source>
        <dbReference type="SAM" id="MobiDB-lite"/>
    </source>
</evidence>
<comment type="similarity">
    <text evidence="2">Belongs to the CWC22 family.</text>
</comment>
<feature type="compositionally biased region" description="Low complexity" evidence="4">
    <location>
        <begin position="42"/>
        <end position="54"/>
    </location>
</feature>
<protein>
    <recommendedName>
        <fullName evidence="5">MI domain-containing protein</fullName>
    </recommendedName>
</protein>
<accession>A0A0H5QWP0</accession>
<feature type="compositionally biased region" description="Basic residues" evidence="4">
    <location>
        <begin position="62"/>
        <end position="85"/>
    </location>
</feature>
<evidence type="ECO:0000256" key="2">
    <source>
        <dbReference type="ARBA" id="ARBA00006856"/>
    </source>
</evidence>
<dbReference type="EMBL" id="HACM01005946">
    <property type="protein sequence ID" value="CRZ06388.1"/>
    <property type="molecule type" value="Transcribed_RNA"/>
</dbReference>
<evidence type="ECO:0000256" key="1">
    <source>
        <dbReference type="ARBA" id="ARBA00004604"/>
    </source>
</evidence>
<dbReference type="PROSITE" id="PS51366">
    <property type="entry name" value="MI"/>
    <property type="match status" value="1"/>
</dbReference>
<feature type="non-terminal residue" evidence="6">
    <location>
        <position position="1"/>
    </location>
</feature>
<dbReference type="PANTHER" id="PTHR18034:SF4">
    <property type="entry name" value="NUCLEOLAR MIF4G DOMAIN-CONTAINING PROTEIN 1"/>
    <property type="match status" value="1"/>
</dbReference>
<dbReference type="InterPro" id="IPR050781">
    <property type="entry name" value="CWC22_splicing_factor"/>
</dbReference>
<dbReference type="InterPro" id="IPR016024">
    <property type="entry name" value="ARM-type_fold"/>
</dbReference>
<feature type="region of interest" description="Disordered" evidence="4">
    <location>
        <begin position="42"/>
        <end position="133"/>
    </location>
</feature>
<dbReference type="PANTHER" id="PTHR18034">
    <property type="entry name" value="CELL CYCLE CONTROL PROTEIN CWF22-RELATED"/>
    <property type="match status" value="1"/>
</dbReference>
<organism evidence="6">
    <name type="scientific">Spongospora subterranea</name>
    <dbReference type="NCBI Taxonomy" id="70186"/>
    <lineage>
        <taxon>Eukaryota</taxon>
        <taxon>Sar</taxon>
        <taxon>Rhizaria</taxon>
        <taxon>Endomyxa</taxon>
        <taxon>Phytomyxea</taxon>
        <taxon>Plasmodiophorida</taxon>
        <taxon>Plasmodiophoridae</taxon>
        <taxon>Spongospora</taxon>
    </lineage>
</organism>
<dbReference type="SUPFAM" id="SSF48371">
    <property type="entry name" value="ARM repeat"/>
    <property type="match status" value="1"/>
</dbReference>
<name>A0A0H5QWP0_9EUKA</name>
<dbReference type="InterPro" id="IPR003890">
    <property type="entry name" value="MIF4G-like_typ-3"/>
</dbReference>
<keyword evidence="3" id="KW-0539">Nucleus</keyword>
<dbReference type="GO" id="GO:0042274">
    <property type="term" value="P:ribosomal small subunit biogenesis"/>
    <property type="evidence" value="ECO:0007669"/>
    <property type="project" value="TreeGrafter"/>
</dbReference>
<feature type="domain" description="MI" evidence="5">
    <location>
        <begin position="535"/>
        <end position="651"/>
    </location>
</feature>